<comment type="similarity">
    <text evidence="2">Belongs to the peptidase A22B family.</text>
</comment>
<feature type="compositionally biased region" description="Basic and acidic residues" evidence="8">
    <location>
        <begin position="379"/>
        <end position="388"/>
    </location>
</feature>
<dbReference type="Pfam" id="PF04258">
    <property type="entry name" value="Peptidase_A22B"/>
    <property type="match status" value="1"/>
</dbReference>
<comment type="subcellular location">
    <subcellularLocation>
        <location evidence="1">Endoplasmic reticulum membrane</location>
        <topology evidence="1">Multi-pass membrane protein</topology>
    </subcellularLocation>
</comment>
<protein>
    <submittedName>
        <fullName evidence="10">Signal peptide peptidase-domain-containing protein</fullName>
    </submittedName>
</protein>
<keyword evidence="7 9" id="KW-0472">Membrane</keyword>
<feature type="transmembrane region" description="Helical" evidence="9">
    <location>
        <begin position="299"/>
        <end position="322"/>
    </location>
</feature>
<feature type="transmembrane region" description="Helical" evidence="9">
    <location>
        <begin position="72"/>
        <end position="90"/>
    </location>
</feature>
<feature type="transmembrane region" description="Helical" evidence="9">
    <location>
        <begin position="96"/>
        <end position="115"/>
    </location>
</feature>
<evidence type="ECO:0000256" key="5">
    <source>
        <dbReference type="ARBA" id="ARBA00022824"/>
    </source>
</evidence>
<keyword evidence="3 9" id="KW-0812">Transmembrane</keyword>
<reference evidence="10 11" key="1">
    <citation type="submission" date="2016-07" db="EMBL/GenBank/DDBJ databases">
        <title>Pervasive Adenine N6-methylation of Active Genes in Fungi.</title>
        <authorList>
            <consortium name="DOE Joint Genome Institute"/>
            <person name="Mondo S.J."/>
            <person name="Dannebaum R.O."/>
            <person name="Kuo R.C."/>
            <person name="Labutti K."/>
            <person name="Haridas S."/>
            <person name="Kuo A."/>
            <person name="Salamov A."/>
            <person name="Ahrendt S.R."/>
            <person name="Lipzen A."/>
            <person name="Sullivan W."/>
            <person name="Andreopoulos W.B."/>
            <person name="Clum A."/>
            <person name="Lindquist E."/>
            <person name="Daum C."/>
            <person name="Ramamoorthy G.K."/>
            <person name="Gryganskyi A."/>
            <person name="Culley D."/>
            <person name="Magnuson J.K."/>
            <person name="James T.Y."/>
            <person name="O'Malley M.A."/>
            <person name="Stajich J.E."/>
            <person name="Spatafora J.W."/>
            <person name="Visel A."/>
            <person name="Grigoriev I.V."/>
        </authorList>
    </citation>
    <scope>NUCLEOTIDE SEQUENCE [LARGE SCALE GENOMIC DNA]</scope>
    <source>
        <strain evidence="10 11">NRRL 2496</strain>
    </source>
</reference>
<keyword evidence="11" id="KW-1185">Reference proteome</keyword>
<feature type="transmembrane region" description="Helical" evidence="9">
    <location>
        <begin position="12"/>
        <end position="34"/>
    </location>
</feature>
<feature type="compositionally biased region" description="Basic residues" evidence="8">
    <location>
        <begin position="424"/>
        <end position="437"/>
    </location>
</feature>
<evidence type="ECO:0000256" key="7">
    <source>
        <dbReference type="ARBA" id="ARBA00023136"/>
    </source>
</evidence>
<keyword evidence="5" id="KW-0256">Endoplasmic reticulum</keyword>
<feature type="transmembrane region" description="Helical" evidence="9">
    <location>
        <begin position="152"/>
        <end position="172"/>
    </location>
</feature>
<evidence type="ECO:0000256" key="4">
    <source>
        <dbReference type="ARBA" id="ARBA00022801"/>
    </source>
</evidence>
<dbReference type="OMA" id="FLYDIWW"/>
<evidence type="ECO:0000313" key="11">
    <source>
        <dbReference type="Proteomes" id="UP000242180"/>
    </source>
</evidence>
<dbReference type="GO" id="GO:0042500">
    <property type="term" value="F:aspartic endopeptidase activity, intramembrane cleaving"/>
    <property type="evidence" value="ECO:0007669"/>
    <property type="project" value="InterPro"/>
</dbReference>
<dbReference type="STRING" id="13706.A0A1X2H9R5"/>
<dbReference type="GO" id="GO:0098553">
    <property type="term" value="C:lumenal side of endoplasmic reticulum membrane"/>
    <property type="evidence" value="ECO:0007669"/>
    <property type="project" value="TreeGrafter"/>
</dbReference>
<feature type="compositionally biased region" description="Acidic residues" evidence="8">
    <location>
        <begin position="401"/>
        <end position="413"/>
    </location>
</feature>
<dbReference type="EMBL" id="MCGN01000006">
    <property type="protein sequence ID" value="ORY95413.1"/>
    <property type="molecule type" value="Genomic_DNA"/>
</dbReference>
<sequence>MSDVKVDDTSLFMAYGALMTMAIVPIYVGSVASLKGMKRPANAQKRKKSDSPLEDSEDEDESVSETLSSGDAWMFPVFGSVVLFSLYLLFRYLDTMYINYLITAYFSVMGCAAVAKTGLMLARQVLPSSLLVNRVDKYRVTLSRQGKRLSHISFTIIHFILLAASVVLTVYYGMTKNWIASNIFGISFSINAVQLLSLDSFKTGMILLSGLFFYDIFWVFGTEVMVTVAKSFDAPIKVVFPRNFIDYVTGQEKMMHTMLGLGDIVIPGIFVALCLRFDRHMAWQRRPEGEFRSTNFPKPYFNACLTAYVLGLGTTMGVMHFFKAAQPALLYLSPACILSVLITAAARGELKEAFAYTSEEPEKEEEEKKTKKGRKSKKSEKLEDKPSEEAVEQQQQRAQDENEEEDEEEEEEGYVAVDEGQDKPRRRRGKKGSNKKQ</sequence>
<dbReference type="InParanoid" id="A0A1X2H9R5"/>
<evidence type="ECO:0000256" key="6">
    <source>
        <dbReference type="ARBA" id="ARBA00022989"/>
    </source>
</evidence>
<evidence type="ECO:0000256" key="8">
    <source>
        <dbReference type="SAM" id="MobiDB-lite"/>
    </source>
</evidence>
<evidence type="ECO:0000256" key="9">
    <source>
        <dbReference type="SAM" id="Phobius"/>
    </source>
</evidence>
<comment type="caution">
    <text evidence="10">The sequence shown here is derived from an EMBL/GenBank/DDBJ whole genome shotgun (WGS) entry which is preliminary data.</text>
</comment>
<evidence type="ECO:0000313" key="10">
    <source>
        <dbReference type="EMBL" id="ORY95413.1"/>
    </source>
</evidence>
<feature type="transmembrane region" description="Helical" evidence="9">
    <location>
        <begin position="328"/>
        <end position="346"/>
    </location>
</feature>
<dbReference type="GO" id="GO:0098554">
    <property type="term" value="C:cytoplasmic side of endoplasmic reticulum membrane"/>
    <property type="evidence" value="ECO:0007669"/>
    <property type="project" value="TreeGrafter"/>
</dbReference>
<accession>A0A1X2H9R5</accession>
<dbReference type="InterPro" id="IPR007369">
    <property type="entry name" value="Peptidase_A22B_SPP"/>
</dbReference>
<dbReference type="Proteomes" id="UP000242180">
    <property type="component" value="Unassembled WGS sequence"/>
</dbReference>
<dbReference type="InterPro" id="IPR006639">
    <property type="entry name" value="Preselin/SPP"/>
</dbReference>
<dbReference type="GO" id="GO:0033619">
    <property type="term" value="P:membrane protein proteolysis"/>
    <property type="evidence" value="ECO:0007669"/>
    <property type="project" value="TreeGrafter"/>
</dbReference>
<organism evidence="10 11">
    <name type="scientific">Syncephalastrum racemosum</name>
    <name type="common">Filamentous fungus</name>
    <dbReference type="NCBI Taxonomy" id="13706"/>
    <lineage>
        <taxon>Eukaryota</taxon>
        <taxon>Fungi</taxon>
        <taxon>Fungi incertae sedis</taxon>
        <taxon>Mucoromycota</taxon>
        <taxon>Mucoromycotina</taxon>
        <taxon>Mucoromycetes</taxon>
        <taxon>Mucorales</taxon>
        <taxon>Syncephalastraceae</taxon>
        <taxon>Syncephalastrum</taxon>
    </lineage>
</organism>
<dbReference type="AlphaFoldDB" id="A0A1X2H9R5"/>
<dbReference type="SMART" id="SM00730">
    <property type="entry name" value="PSN"/>
    <property type="match status" value="1"/>
</dbReference>
<feature type="region of interest" description="Disordered" evidence="8">
    <location>
        <begin position="42"/>
        <end position="61"/>
    </location>
</feature>
<name>A0A1X2H9R5_SYNRA</name>
<evidence type="ECO:0000256" key="2">
    <source>
        <dbReference type="ARBA" id="ARBA00006859"/>
    </source>
</evidence>
<dbReference type="OrthoDB" id="29661at2759"/>
<dbReference type="GO" id="GO:0006465">
    <property type="term" value="P:signal peptide processing"/>
    <property type="evidence" value="ECO:0007669"/>
    <property type="project" value="TreeGrafter"/>
</dbReference>
<evidence type="ECO:0000256" key="3">
    <source>
        <dbReference type="ARBA" id="ARBA00022692"/>
    </source>
</evidence>
<dbReference type="PANTHER" id="PTHR12174">
    <property type="entry name" value="SIGNAL PEPTIDE PEPTIDASE"/>
    <property type="match status" value="1"/>
</dbReference>
<keyword evidence="4" id="KW-0378">Hydrolase</keyword>
<keyword evidence="6 9" id="KW-1133">Transmembrane helix</keyword>
<dbReference type="PANTHER" id="PTHR12174:SF23">
    <property type="entry name" value="MINOR HISTOCOMPATIBILITY ANTIGEN H13"/>
    <property type="match status" value="1"/>
</dbReference>
<feature type="region of interest" description="Disordered" evidence="8">
    <location>
        <begin position="356"/>
        <end position="437"/>
    </location>
</feature>
<feature type="transmembrane region" description="Helical" evidence="9">
    <location>
        <begin position="205"/>
        <end position="221"/>
    </location>
</feature>
<feature type="transmembrane region" description="Helical" evidence="9">
    <location>
        <begin position="258"/>
        <end position="278"/>
    </location>
</feature>
<dbReference type="FunCoup" id="A0A1X2H9R5">
    <property type="interactions" value="172"/>
</dbReference>
<evidence type="ECO:0000256" key="1">
    <source>
        <dbReference type="ARBA" id="ARBA00004477"/>
    </source>
</evidence>
<feature type="compositionally biased region" description="Acidic residues" evidence="8">
    <location>
        <begin position="52"/>
        <end position="61"/>
    </location>
</feature>
<proteinExistence type="inferred from homology"/>
<gene>
    <name evidence="10" type="ORF">BCR43DRAFT_492970</name>
</gene>